<evidence type="ECO:0000256" key="1">
    <source>
        <dbReference type="SAM" id="Phobius"/>
    </source>
</evidence>
<gene>
    <name evidence="2" type="ORF">BU104_12745</name>
</gene>
<feature type="transmembrane region" description="Helical" evidence="1">
    <location>
        <begin position="22"/>
        <end position="41"/>
    </location>
</feature>
<feature type="transmembrane region" description="Helical" evidence="1">
    <location>
        <begin position="53"/>
        <end position="73"/>
    </location>
</feature>
<dbReference type="AlphaFoldDB" id="A0AAQ0RWJ2"/>
<protein>
    <submittedName>
        <fullName evidence="2">Uncharacterized protein</fullName>
    </submittedName>
</protein>
<keyword evidence="1" id="KW-1133">Transmembrane helix</keyword>
<evidence type="ECO:0000313" key="2">
    <source>
        <dbReference type="EMBL" id="RIM90993.1"/>
    </source>
</evidence>
<name>A0AAQ0RWJ2_STAXY</name>
<accession>A0AAQ0RWJ2</accession>
<keyword evidence="1" id="KW-0812">Transmembrane</keyword>
<dbReference type="EMBL" id="QXUI01000011">
    <property type="protein sequence ID" value="RIM90993.1"/>
    <property type="molecule type" value="Genomic_DNA"/>
</dbReference>
<evidence type="ECO:0000313" key="3">
    <source>
        <dbReference type="Proteomes" id="UP000285579"/>
    </source>
</evidence>
<reference evidence="2 3" key="1">
    <citation type="journal article" date="2016" name="Front. Microbiol.">
        <title>Comprehensive Phylogenetic Analysis of Bovine Non-aureus Staphylococci Species Based on Whole-Genome Sequencing.</title>
        <authorList>
            <person name="Naushad S."/>
            <person name="Barkema H.W."/>
            <person name="Luby C."/>
            <person name="Condas L.A."/>
            <person name="Nobrega D.B."/>
            <person name="Carson D.A."/>
            <person name="De Buck J."/>
        </authorList>
    </citation>
    <scope>NUCLEOTIDE SEQUENCE [LARGE SCALE GENOMIC DNA]</scope>
    <source>
        <strain evidence="2 3">SNUC 1349</strain>
    </source>
</reference>
<sequence length="77" mass="8335">MDQIFSPITEIFKDLGSNLLKLATYVAIVGIIICGFGATTGSEKSKEKFKTGFIVVVAAFVVILLARTIIFAVKGYF</sequence>
<keyword evidence="1" id="KW-0472">Membrane</keyword>
<dbReference type="RefSeq" id="WP_119555551.1">
    <property type="nucleotide sequence ID" value="NZ_QXUI01000011.1"/>
</dbReference>
<organism evidence="2 3">
    <name type="scientific">Staphylococcus xylosus</name>
    <dbReference type="NCBI Taxonomy" id="1288"/>
    <lineage>
        <taxon>Bacteria</taxon>
        <taxon>Bacillati</taxon>
        <taxon>Bacillota</taxon>
        <taxon>Bacilli</taxon>
        <taxon>Bacillales</taxon>
        <taxon>Staphylococcaceae</taxon>
        <taxon>Staphylococcus</taxon>
    </lineage>
</organism>
<dbReference type="Proteomes" id="UP000285579">
    <property type="component" value="Unassembled WGS sequence"/>
</dbReference>
<proteinExistence type="predicted"/>
<comment type="caution">
    <text evidence="2">The sequence shown here is derived from an EMBL/GenBank/DDBJ whole genome shotgun (WGS) entry which is preliminary data.</text>
</comment>